<gene>
    <name evidence="1" type="ORF">DFO77_103220</name>
</gene>
<accession>A0A2T0XMM2</accession>
<evidence type="ECO:0000313" key="1">
    <source>
        <dbReference type="EMBL" id="RCW38748.1"/>
    </source>
</evidence>
<dbReference type="AlphaFoldDB" id="A0A2T0XMM2"/>
<sequence length="45" mass="5133">MNKDFPKSSLVGTLSMQGESMEKVERWMVEPVEKQSAQHFIYASA</sequence>
<protein>
    <submittedName>
        <fullName evidence="1">Uncharacterized protein</fullName>
    </submittedName>
</protein>
<comment type="caution">
    <text evidence="1">The sequence shown here is derived from an EMBL/GenBank/DDBJ whole genome shotgun (WGS) entry which is preliminary data.</text>
</comment>
<keyword evidence="2" id="KW-1185">Reference proteome</keyword>
<dbReference type="Proteomes" id="UP000252733">
    <property type="component" value="Unassembled WGS sequence"/>
</dbReference>
<name>A0A2T0XMM2_9BACT</name>
<dbReference type="RefSeq" id="WP_181256448.1">
    <property type="nucleotide sequence ID" value="NZ_PVTS01000007.1"/>
</dbReference>
<evidence type="ECO:0000313" key="2">
    <source>
        <dbReference type="Proteomes" id="UP000252733"/>
    </source>
</evidence>
<dbReference type="EMBL" id="QPIZ01000003">
    <property type="protein sequence ID" value="RCW38748.1"/>
    <property type="molecule type" value="Genomic_DNA"/>
</dbReference>
<reference evidence="1 2" key="1">
    <citation type="submission" date="2018-07" db="EMBL/GenBank/DDBJ databases">
        <title>Freshwater and sediment microbial communities from various areas in North America, analyzing microbe dynamics in response to fracking.</title>
        <authorList>
            <person name="Lamendella R."/>
        </authorList>
    </citation>
    <scope>NUCLEOTIDE SEQUENCE [LARGE SCALE GENOMIC DNA]</scope>
    <source>
        <strain evidence="1 2">160A</strain>
    </source>
</reference>
<organism evidence="1 2">
    <name type="scientific">Marinilabilia salmonicolor</name>
    <dbReference type="NCBI Taxonomy" id="989"/>
    <lineage>
        <taxon>Bacteria</taxon>
        <taxon>Pseudomonadati</taxon>
        <taxon>Bacteroidota</taxon>
        <taxon>Bacteroidia</taxon>
        <taxon>Marinilabiliales</taxon>
        <taxon>Marinilabiliaceae</taxon>
        <taxon>Marinilabilia</taxon>
    </lineage>
</organism>
<proteinExistence type="predicted"/>